<dbReference type="PROSITE" id="PS50097">
    <property type="entry name" value="BTB"/>
    <property type="match status" value="1"/>
</dbReference>
<gene>
    <name evidence="3" type="ORF">R3P38DRAFT_2952774</name>
</gene>
<evidence type="ECO:0000313" key="4">
    <source>
        <dbReference type="Proteomes" id="UP001362999"/>
    </source>
</evidence>
<accession>A0AAW0BFN8</accession>
<reference evidence="3 4" key="1">
    <citation type="journal article" date="2024" name="J Genomics">
        <title>Draft genome sequencing and assembly of Favolaschia claudopus CIRM-BRFM 2984 isolated from oak limbs.</title>
        <authorList>
            <person name="Navarro D."/>
            <person name="Drula E."/>
            <person name="Chaduli D."/>
            <person name="Cazenave R."/>
            <person name="Ahrendt S."/>
            <person name="Wang J."/>
            <person name="Lipzen A."/>
            <person name="Daum C."/>
            <person name="Barry K."/>
            <person name="Grigoriev I.V."/>
            <person name="Favel A."/>
            <person name="Rosso M.N."/>
            <person name="Martin F."/>
        </authorList>
    </citation>
    <scope>NUCLEOTIDE SEQUENCE [LARGE SCALE GENOMIC DNA]</scope>
    <source>
        <strain evidence="3 4">CIRM-BRFM 2984</strain>
    </source>
</reference>
<dbReference type="InterPro" id="IPR000210">
    <property type="entry name" value="BTB/POZ_dom"/>
</dbReference>
<dbReference type="SUPFAM" id="SSF54695">
    <property type="entry name" value="POZ domain"/>
    <property type="match status" value="1"/>
</dbReference>
<protein>
    <submittedName>
        <fullName evidence="3">BTB domain-containing protein</fullName>
    </submittedName>
</protein>
<dbReference type="EMBL" id="JAWWNJ010000034">
    <property type="protein sequence ID" value="KAK7025108.1"/>
    <property type="molecule type" value="Genomic_DNA"/>
</dbReference>
<dbReference type="CDD" id="cd18186">
    <property type="entry name" value="BTB_POZ_ZBTB_KLHL-like"/>
    <property type="match status" value="1"/>
</dbReference>
<dbReference type="AlphaFoldDB" id="A0AAW0BFN8"/>
<sequence>MPSTLPFTDSEPPPAKRQRTDDIQTIRRSDIWNSDGSVVLQAETIQFRVHWSILARNSSFFRDMQSLPQPPNQPCVEGCPVVEVCDKPSDVENLLKALYDPTFLCQKVITVSAVGALLRLGRKYDFKDLYQLAVSRLTSEYPANLDEFDALPEEYIAIEGYNGATFDLVNIASDNSIMSILPGAYFFIINKFTTEEIFQGVDNEDGTRSCLAPIHIQRCVSALQTLIIKQAQPNYTFGWALTKSDSECTGAARCNAARIDAVHKFVFNPTATFYGLVQPDMVRFNLCARCTSQAKQSINTGRSKIWDELPEAFGLAPWDELKNEY</sequence>
<keyword evidence="4" id="KW-1185">Reference proteome</keyword>
<feature type="region of interest" description="Disordered" evidence="1">
    <location>
        <begin position="1"/>
        <end position="21"/>
    </location>
</feature>
<evidence type="ECO:0000259" key="2">
    <source>
        <dbReference type="PROSITE" id="PS50097"/>
    </source>
</evidence>
<dbReference type="Proteomes" id="UP001362999">
    <property type="component" value="Unassembled WGS sequence"/>
</dbReference>
<dbReference type="InterPro" id="IPR011333">
    <property type="entry name" value="SKP1/BTB/POZ_sf"/>
</dbReference>
<dbReference type="Pfam" id="PF00651">
    <property type="entry name" value="BTB"/>
    <property type="match status" value="1"/>
</dbReference>
<evidence type="ECO:0000313" key="3">
    <source>
        <dbReference type="EMBL" id="KAK7025108.1"/>
    </source>
</evidence>
<dbReference type="SMART" id="SM00225">
    <property type="entry name" value="BTB"/>
    <property type="match status" value="1"/>
</dbReference>
<evidence type="ECO:0000256" key="1">
    <source>
        <dbReference type="SAM" id="MobiDB-lite"/>
    </source>
</evidence>
<proteinExistence type="predicted"/>
<dbReference type="Gene3D" id="3.30.710.10">
    <property type="entry name" value="Potassium Channel Kv1.1, Chain A"/>
    <property type="match status" value="1"/>
</dbReference>
<organism evidence="3 4">
    <name type="scientific">Favolaschia claudopus</name>
    <dbReference type="NCBI Taxonomy" id="2862362"/>
    <lineage>
        <taxon>Eukaryota</taxon>
        <taxon>Fungi</taxon>
        <taxon>Dikarya</taxon>
        <taxon>Basidiomycota</taxon>
        <taxon>Agaricomycotina</taxon>
        <taxon>Agaricomycetes</taxon>
        <taxon>Agaricomycetidae</taxon>
        <taxon>Agaricales</taxon>
        <taxon>Marasmiineae</taxon>
        <taxon>Mycenaceae</taxon>
        <taxon>Favolaschia</taxon>
    </lineage>
</organism>
<feature type="domain" description="BTB" evidence="2">
    <location>
        <begin position="36"/>
        <end position="100"/>
    </location>
</feature>
<comment type="caution">
    <text evidence="3">The sequence shown here is derived from an EMBL/GenBank/DDBJ whole genome shotgun (WGS) entry which is preliminary data.</text>
</comment>
<name>A0AAW0BFN8_9AGAR</name>